<evidence type="ECO:0000256" key="1">
    <source>
        <dbReference type="SAM" id="MobiDB-lite"/>
    </source>
</evidence>
<evidence type="ECO:0000313" key="3">
    <source>
        <dbReference type="Proteomes" id="UP000188929"/>
    </source>
</evidence>
<dbReference type="OrthoDB" id="4859584at2"/>
<organism evidence="2 3">
    <name type="scientific">Pseudofrankia asymbiotica</name>
    <dbReference type="NCBI Taxonomy" id="1834516"/>
    <lineage>
        <taxon>Bacteria</taxon>
        <taxon>Bacillati</taxon>
        <taxon>Actinomycetota</taxon>
        <taxon>Actinomycetes</taxon>
        <taxon>Frankiales</taxon>
        <taxon>Frankiaceae</taxon>
        <taxon>Pseudofrankia</taxon>
    </lineage>
</organism>
<feature type="region of interest" description="Disordered" evidence="1">
    <location>
        <begin position="1"/>
        <end position="44"/>
    </location>
</feature>
<dbReference type="Pfam" id="PF19655">
    <property type="entry name" value="DUF6158"/>
    <property type="match status" value="1"/>
</dbReference>
<feature type="compositionally biased region" description="Basic and acidic residues" evidence="1">
    <location>
        <begin position="18"/>
        <end position="34"/>
    </location>
</feature>
<proteinExistence type="predicted"/>
<feature type="compositionally biased region" description="Low complexity" evidence="1">
    <location>
        <begin position="1"/>
        <end position="15"/>
    </location>
</feature>
<dbReference type="STRING" id="1834516.BL253_13955"/>
<reference evidence="3" key="1">
    <citation type="submission" date="2016-10" db="EMBL/GenBank/DDBJ databases">
        <title>Frankia sp. NRRL B-16386 Genome sequencing.</title>
        <authorList>
            <person name="Ghodhbane-Gtari F."/>
            <person name="Swanson E."/>
            <person name="Gueddou A."/>
            <person name="Hezbri K."/>
            <person name="Ktari K."/>
            <person name="Nouioui I."/>
            <person name="Morris K."/>
            <person name="Simpson S."/>
            <person name="Abebe-Akele F."/>
            <person name="Thomas K."/>
            <person name="Gtari M."/>
            <person name="Tisa L.S."/>
        </authorList>
    </citation>
    <scope>NUCLEOTIDE SEQUENCE [LARGE SCALE GENOMIC DNA]</scope>
    <source>
        <strain evidence="3">NRRL B-16386</strain>
    </source>
</reference>
<keyword evidence="3" id="KW-1185">Reference proteome</keyword>
<dbReference type="EMBL" id="MOMC01000026">
    <property type="protein sequence ID" value="ONH30438.1"/>
    <property type="molecule type" value="Genomic_DNA"/>
</dbReference>
<protein>
    <submittedName>
        <fullName evidence="2">Uncharacterized protein</fullName>
    </submittedName>
</protein>
<evidence type="ECO:0000313" key="2">
    <source>
        <dbReference type="EMBL" id="ONH30438.1"/>
    </source>
</evidence>
<accession>A0A1V2IB50</accession>
<dbReference type="RefSeq" id="WP_076817121.1">
    <property type="nucleotide sequence ID" value="NZ_MOMC01000026.1"/>
</dbReference>
<dbReference type="AlphaFoldDB" id="A0A1V2IB50"/>
<dbReference type="InterPro" id="IPR046156">
    <property type="entry name" value="DUF6158"/>
</dbReference>
<feature type="region of interest" description="Disordered" evidence="1">
    <location>
        <begin position="61"/>
        <end position="83"/>
    </location>
</feature>
<comment type="caution">
    <text evidence="2">The sequence shown here is derived from an EMBL/GenBank/DDBJ whole genome shotgun (WGS) entry which is preliminary data.</text>
</comment>
<dbReference type="Proteomes" id="UP000188929">
    <property type="component" value="Unassembled WGS sequence"/>
</dbReference>
<sequence>MTTTPHTTGVPATQLGDDDLRRELDRLHATRHDTVVGGSEDALENHTRRMLELEAEYLTRFPAESAPDPARTRAGARRLAAGR</sequence>
<gene>
    <name evidence="2" type="ORF">BL253_13955</name>
</gene>
<name>A0A1V2IB50_9ACTN</name>